<organism evidence="1 2">
    <name type="scientific">Bartonella birtlesii LL-WM9</name>
    <dbReference type="NCBI Taxonomy" id="1094552"/>
    <lineage>
        <taxon>Bacteria</taxon>
        <taxon>Pseudomonadati</taxon>
        <taxon>Pseudomonadota</taxon>
        <taxon>Alphaproteobacteria</taxon>
        <taxon>Hyphomicrobiales</taxon>
        <taxon>Bartonellaceae</taxon>
        <taxon>Bartonella</taxon>
    </lineage>
</organism>
<accession>J0PR89</accession>
<reference evidence="1 2" key="1">
    <citation type="submission" date="2012-03" db="EMBL/GenBank/DDBJ databases">
        <title>The Genome Sequence of Bartonella birtlesii LL-WM9.</title>
        <authorList>
            <consortium name="The Broad Institute Genome Sequencing Platform"/>
            <consortium name="The Broad Institute Genome Sequencing Center for Infectious Disease"/>
            <person name="Feldgarden M."/>
            <person name="Kirby J."/>
            <person name="Kosoy M."/>
            <person name="Birtles R."/>
            <person name="Probert W.S."/>
            <person name="Chiaraviglio L."/>
            <person name="Young S.K."/>
            <person name="Zeng Q."/>
            <person name="Gargeya S."/>
            <person name="Fitzgerald M."/>
            <person name="Haas B."/>
            <person name="Abouelleil A."/>
            <person name="Alvarado L."/>
            <person name="Arachchi H.M."/>
            <person name="Berlin A."/>
            <person name="Chapman S.B."/>
            <person name="Gearin G."/>
            <person name="Goldberg J."/>
            <person name="Griggs A."/>
            <person name="Gujja S."/>
            <person name="Hansen M."/>
            <person name="Heiman D."/>
            <person name="Howarth C."/>
            <person name="Larimer J."/>
            <person name="Lui A."/>
            <person name="MacDonald P.J.P."/>
            <person name="McCowen C."/>
            <person name="Montmayeur A."/>
            <person name="Murphy C."/>
            <person name="Neiman D."/>
            <person name="Pearson M."/>
            <person name="Priest M."/>
            <person name="Roberts A."/>
            <person name="Saif S."/>
            <person name="Shea T."/>
            <person name="Sisk P."/>
            <person name="Stolte C."/>
            <person name="Sykes S."/>
            <person name="Wortman J."/>
            <person name="Nusbaum C."/>
            <person name="Birren B."/>
        </authorList>
    </citation>
    <scope>NUCLEOTIDE SEQUENCE [LARGE SCALE GENOMIC DNA]</scope>
    <source>
        <strain evidence="1 2">LL-WM9</strain>
    </source>
</reference>
<dbReference type="EMBL" id="AIMC01000032">
    <property type="protein sequence ID" value="EJF74981.1"/>
    <property type="molecule type" value="Genomic_DNA"/>
</dbReference>
<evidence type="ECO:0000313" key="2">
    <source>
        <dbReference type="Proteomes" id="UP000008748"/>
    </source>
</evidence>
<keyword evidence="2" id="KW-1185">Reference proteome</keyword>
<protein>
    <submittedName>
        <fullName evidence="1">Uncharacterized protein</fullName>
    </submittedName>
</protein>
<dbReference type="HOGENOM" id="CLU_1567616_0_0_5"/>
<gene>
    <name evidence="1" type="ORF">ME7_01352</name>
</gene>
<comment type="caution">
    <text evidence="1">The sequence shown here is derived from an EMBL/GenBank/DDBJ whole genome shotgun (WGS) entry which is preliminary data.</text>
</comment>
<dbReference type="AlphaFoldDB" id="J0PR89"/>
<evidence type="ECO:0000313" key="1">
    <source>
        <dbReference type="EMBL" id="EJF74981.1"/>
    </source>
</evidence>
<dbReference type="RefSeq" id="WP_006590269.1">
    <property type="nucleotide sequence ID" value="NZ_JH725078.1"/>
</dbReference>
<name>J0PR89_9HYPH</name>
<sequence>MRVHNIDESHLNVRRKDIAPSPTTITQSAITRALRETKKQKCGFIEIKPTGEFFIYLKSVIPILNSTANPDKLLDLQRMDIMMLCSLKCEISMPKPRLPHLVKEIIRHGKIIWYVRIDQRPHLECTEPMQHKSLLTTTKLHLPNYKGLYFLNRNQENLLKDHLHGCLNGI</sequence>
<dbReference type="Proteomes" id="UP000008748">
    <property type="component" value="Unassembled WGS sequence"/>
</dbReference>
<proteinExistence type="predicted"/>